<evidence type="ECO:0000313" key="3">
    <source>
        <dbReference type="RefSeq" id="XP_047740654.1"/>
    </source>
</evidence>
<dbReference type="KEGG" id="hazt:108666985"/>
<feature type="chain" id="PRO_5038092786" evidence="1">
    <location>
        <begin position="17"/>
        <end position="277"/>
    </location>
</feature>
<accession>A0A979FX70</accession>
<dbReference type="Proteomes" id="UP000694843">
    <property type="component" value="Unplaced"/>
</dbReference>
<gene>
    <name evidence="3" type="primary">LOC108666985</name>
</gene>
<evidence type="ECO:0000313" key="2">
    <source>
        <dbReference type="Proteomes" id="UP000694843"/>
    </source>
</evidence>
<dbReference type="SUPFAM" id="SSF49785">
    <property type="entry name" value="Galactose-binding domain-like"/>
    <property type="match status" value="1"/>
</dbReference>
<dbReference type="RefSeq" id="XP_047740654.1">
    <property type="nucleotide sequence ID" value="XM_047884698.1"/>
</dbReference>
<keyword evidence="2" id="KW-1185">Reference proteome</keyword>
<feature type="signal peptide" evidence="1">
    <location>
        <begin position="1"/>
        <end position="16"/>
    </location>
</feature>
<dbReference type="InterPro" id="IPR051941">
    <property type="entry name" value="BG_Antigen-Binding_Lectin"/>
</dbReference>
<dbReference type="PANTHER" id="PTHR45713:SF6">
    <property type="entry name" value="F5_8 TYPE C DOMAIN-CONTAINING PROTEIN"/>
    <property type="match status" value="1"/>
</dbReference>
<dbReference type="Gene3D" id="2.60.120.260">
    <property type="entry name" value="Galactose-binding domain-like"/>
    <property type="match status" value="1"/>
</dbReference>
<dbReference type="PANTHER" id="PTHR45713">
    <property type="entry name" value="FTP DOMAIN-CONTAINING PROTEIN"/>
    <property type="match status" value="1"/>
</dbReference>
<dbReference type="PROSITE" id="PS51257">
    <property type="entry name" value="PROKAR_LIPOPROTEIN"/>
    <property type="match status" value="1"/>
</dbReference>
<protein>
    <submittedName>
        <fullName evidence="3">Uncharacterized protein LOC108666985</fullName>
    </submittedName>
</protein>
<dbReference type="AlphaFoldDB" id="A0A979FX70"/>
<dbReference type="GeneID" id="108666985"/>
<evidence type="ECO:0000256" key="1">
    <source>
        <dbReference type="SAM" id="SignalP"/>
    </source>
</evidence>
<name>A0A979FX70_HYAAZ</name>
<keyword evidence="1" id="KW-0732">Signal</keyword>
<dbReference type="InterPro" id="IPR008979">
    <property type="entry name" value="Galactose-bd-like_sf"/>
</dbReference>
<reference evidence="3" key="1">
    <citation type="submission" date="2025-08" db="UniProtKB">
        <authorList>
            <consortium name="RefSeq"/>
        </authorList>
    </citation>
    <scope>IDENTIFICATION</scope>
    <source>
        <tissue evidence="3">Whole organism</tissue>
    </source>
</reference>
<proteinExistence type="predicted"/>
<organism evidence="2 3">
    <name type="scientific">Hyalella azteca</name>
    <name type="common">Amphipod</name>
    <dbReference type="NCBI Taxonomy" id="294128"/>
    <lineage>
        <taxon>Eukaryota</taxon>
        <taxon>Metazoa</taxon>
        <taxon>Ecdysozoa</taxon>
        <taxon>Arthropoda</taxon>
        <taxon>Crustacea</taxon>
        <taxon>Multicrustacea</taxon>
        <taxon>Malacostraca</taxon>
        <taxon>Eumalacostraca</taxon>
        <taxon>Peracarida</taxon>
        <taxon>Amphipoda</taxon>
        <taxon>Senticaudata</taxon>
        <taxon>Talitrida</taxon>
        <taxon>Talitroidea</taxon>
        <taxon>Hyalellidae</taxon>
        <taxon>Hyalella</taxon>
    </lineage>
</organism>
<sequence>MLLFRTLALFLALMQACQVPGHWLCDGLACPSNYSVNAQQRSGLDIYAAGNCFTHIKRQTGAKGPKCVAMCMREGCVHAITGDDGCVLLGSGVLPSYNTGLYRQLGGAQGPLVEVARNKPVSASSVAPSGGGFNWKPENVNDGITNNAVLDFFHSGDGDTHPYLSIDLLKPYAVVSVSLLPRNETGVGSTSAGRTHNLTLYVGNTMVSDGVFAGVYEQLAFIAEPVINAATGAPDWIHVTPTTPRCGRYFFVKKEQEAVAAFQYLDIAELEVYTQDP</sequence>